<dbReference type="VEuPathDB" id="VectorBase:AMEM003964"/>
<sequence>MYDRIPSGRRSSVRWLTRELRCSGSRWYFIASSSSSLQWDSSRTSASVSTQFMRNSRLTSGSRTCDISSDMCFLRSLRSCFTQFSTAMNTFSSEQMFSWLLEIKSCTCDNAIIREDLPIMPSST</sequence>
<reference evidence="1" key="1">
    <citation type="submission" date="2020-05" db="UniProtKB">
        <authorList>
            <consortium name="EnsemblMetazoa"/>
        </authorList>
    </citation>
    <scope>IDENTIFICATION</scope>
    <source>
        <strain evidence="1">MAF</strain>
    </source>
</reference>
<proteinExistence type="predicted"/>
<protein>
    <submittedName>
        <fullName evidence="1">Uncharacterized protein</fullName>
    </submittedName>
</protein>
<organism evidence="1 2">
    <name type="scientific">Anopheles merus</name>
    <name type="common">Mosquito</name>
    <dbReference type="NCBI Taxonomy" id="30066"/>
    <lineage>
        <taxon>Eukaryota</taxon>
        <taxon>Metazoa</taxon>
        <taxon>Ecdysozoa</taxon>
        <taxon>Arthropoda</taxon>
        <taxon>Hexapoda</taxon>
        <taxon>Insecta</taxon>
        <taxon>Pterygota</taxon>
        <taxon>Neoptera</taxon>
        <taxon>Endopterygota</taxon>
        <taxon>Diptera</taxon>
        <taxon>Nematocera</taxon>
        <taxon>Culicoidea</taxon>
        <taxon>Culicidae</taxon>
        <taxon>Anophelinae</taxon>
        <taxon>Anopheles</taxon>
    </lineage>
</organism>
<evidence type="ECO:0000313" key="1">
    <source>
        <dbReference type="EnsemblMetazoa" id="AMEM003964-PA"/>
    </source>
</evidence>
<accession>A0A182UUP3</accession>
<dbReference type="Proteomes" id="UP000075903">
    <property type="component" value="Unassembled WGS sequence"/>
</dbReference>
<dbReference type="AlphaFoldDB" id="A0A182UUP3"/>
<evidence type="ECO:0000313" key="2">
    <source>
        <dbReference type="Proteomes" id="UP000075903"/>
    </source>
</evidence>
<dbReference type="EnsemblMetazoa" id="AMEM003964-RA">
    <property type="protein sequence ID" value="AMEM003964-PA"/>
    <property type="gene ID" value="AMEM003964"/>
</dbReference>
<keyword evidence="2" id="KW-1185">Reference proteome</keyword>
<name>A0A182UUP3_ANOME</name>